<dbReference type="AlphaFoldDB" id="A0A7X6M991"/>
<gene>
    <name evidence="1" type="ORF">HGB44_03410</name>
</gene>
<reference evidence="1 2" key="1">
    <citation type="submission" date="2020-04" db="EMBL/GenBank/DDBJ databases">
        <title>MicrobeNet Type strains.</title>
        <authorList>
            <person name="Nicholson A.C."/>
        </authorList>
    </citation>
    <scope>NUCLEOTIDE SEQUENCE [LARGE SCALE GENOMIC DNA]</scope>
    <source>
        <strain evidence="1 2">ATCC 23612</strain>
    </source>
</reference>
<keyword evidence="2" id="KW-1185">Reference proteome</keyword>
<dbReference type="RefSeq" id="WP_061080288.1">
    <property type="nucleotide sequence ID" value="NZ_JAAXPG010000002.1"/>
</dbReference>
<comment type="caution">
    <text evidence="1">The sequence shown here is derived from an EMBL/GenBank/DDBJ whole genome shotgun (WGS) entry which is preliminary data.</text>
</comment>
<protein>
    <submittedName>
        <fullName evidence="1">DNA-binding protein</fullName>
    </submittedName>
</protein>
<keyword evidence="1" id="KW-0238">DNA-binding</keyword>
<proteinExistence type="predicted"/>
<dbReference type="Proteomes" id="UP000553209">
    <property type="component" value="Unassembled WGS sequence"/>
</dbReference>
<accession>A0A7X6M991</accession>
<evidence type="ECO:0000313" key="2">
    <source>
        <dbReference type="Proteomes" id="UP000553209"/>
    </source>
</evidence>
<organism evidence="1 2">
    <name type="scientific">Nocardiopsis alborubida</name>
    <dbReference type="NCBI Taxonomy" id="146802"/>
    <lineage>
        <taxon>Bacteria</taxon>
        <taxon>Bacillati</taxon>
        <taxon>Actinomycetota</taxon>
        <taxon>Actinomycetes</taxon>
        <taxon>Streptosporangiales</taxon>
        <taxon>Nocardiopsidaceae</taxon>
        <taxon>Nocardiopsis</taxon>
    </lineage>
</organism>
<evidence type="ECO:0000313" key="1">
    <source>
        <dbReference type="EMBL" id="NKY96725.1"/>
    </source>
</evidence>
<dbReference type="GO" id="GO:0003677">
    <property type="term" value="F:DNA binding"/>
    <property type="evidence" value="ECO:0007669"/>
    <property type="project" value="UniProtKB-KW"/>
</dbReference>
<sequence length="379" mass="41295">MTPQTPHLPRWAQALRQQRTELGWDVHRLAVELVQAAGRHNTATAESLARRIRAWEAGSSGIRERYRLLLAQVLQVDPEVFADQPVEPGAPAQASRIRSTSAHLVSLDVALGGTDLVPAAVRAARTAHASARAGASADVVSAAAEALQVAGWLAFDADEHVLARRLTSASVLAARVGEDRGGELFALSQLAMHDAHERLPLQARQVCEHVLDQQLSSRLTCLFELRLARSQGQSNTPIRALGTLRRARSRLQDGANDDDPPWAWWITESELTWHEAMIHADNGNWDRAQELFALAREQRPARYPRGPLVDAVHQLHALVHLRAWGAAQEVLTTAVIPAVGQVRSARTNALLARTVGLSERAAAPISVRELMRAASAAAY</sequence>
<dbReference type="EMBL" id="JAAXPG010000002">
    <property type="protein sequence ID" value="NKY96725.1"/>
    <property type="molecule type" value="Genomic_DNA"/>
</dbReference>
<name>A0A7X6M991_9ACTN</name>